<proteinExistence type="predicted"/>
<name>A0AA37U7T1_9RHOB</name>
<feature type="transmembrane region" description="Helical" evidence="1">
    <location>
        <begin position="320"/>
        <end position="342"/>
    </location>
</feature>
<dbReference type="InterPro" id="IPR051207">
    <property type="entry name" value="ComplexI_NDUFA9_subunit"/>
</dbReference>
<dbReference type="InterPro" id="IPR036291">
    <property type="entry name" value="NAD(P)-bd_dom_sf"/>
</dbReference>
<dbReference type="AlphaFoldDB" id="A0AA37U7T1"/>
<evidence type="ECO:0000256" key="1">
    <source>
        <dbReference type="SAM" id="Phobius"/>
    </source>
</evidence>
<dbReference type="InterPro" id="IPR025695">
    <property type="entry name" value="DoxX-like"/>
</dbReference>
<dbReference type="GO" id="GO:0044877">
    <property type="term" value="F:protein-containing complex binding"/>
    <property type="evidence" value="ECO:0007669"/>
    <property type="project" value="TreeGrafter"/>
</dbReference>
<gene>
    <name evidence="3" type="ORF">GCM10010873_38880</name>
</gene>
<dbReference type="Gene3D" id="3.40.50.720">
    <property type="entry name" value="NAD(P)-binding Rossmann-like Domain"/>
    <property type="match status" value="1"/>
</dbReference>
<dbReference type="InterPro" id="IPR016040">
    <property type="entry name" value="NAD(P)-bd_dom"/>
</dbReference>
<dbReference type="EMBL" id="BSPP01000021">
    <property type="protein sequence ID" value="GLS88914.1"/>
    <property type="molecule type" value="Genomic_DNA"/>
</dbReference>
<comment type="caution">
    <text evidence="3">The sequence shown here is derived from an EMBL/GenBank/DDBJ whole genome shotgun (WGS) entry which is preliminary data.</text>
</comment>
<sequence length="432" mass="45720">MPDVNVPEPRMKVLLLGADGFIGRHIAFHLRAQGVHVIAQARNPARLKRMGFATLQADLSARATHSPAFWQPHLDPQTHIINAAGLLTGSADTFKAVHVTAPSAAYAARHPGTHALLISAIGIEADTPFSHWRRQGEAAARATEATILRAGLVLADTSYGGSSLIRALAALPFCTPVIGSGEQAFNPIHAADLAAITLHCLHAPPGPGAWQIGGPQTVSQIGLVRATQSWLGLPQHRPLHIPLPLARRLGQIGDALNIGPISATSVAQLEQGVLADPSPLLNHLALPPEATPRAFTAFLQTRPAGTQDLWQARLYLLKPLIRLTLAALWLASAALGLLTPSAQYLPLINLPGPLAITLAYTTAVADAAIGLALLRNWRPKTTALLQIAMVLGYTTGLSLIAPGLWLDPFGGLLKNLPILALLLTHLALTEER</sequence>
<dbReference type="PANTHER" id="PTHR12126:SF11">
    <property type="entry name" value="NADH DEHYDROGENASE [UBIQUINONE] 1 ALPHA SUBCOMPLEX SUBUNIT 9, MITOCHONDRIAL"/>
    <property type="match status" value="1"/>
</dbReference>
<dbReference type="Proteomes" id="UP001157355">
    <property type="component" value="Unassembled WGS sequence"/>
</dbReference>
<protein>
    <recommendedName>
        <fullName evidence="2">NAD(P)-binding domain-containing protein</fullName>
    </recommendedName>
</protein>
<reference evidence="3 4" key="1">
    <citation type="journal article" date="2014" name="Int. J. Syst. Evol. Microbiol.">
        <title>Complete genome sequence of Corynebacterium casei LMG S-19264T (=DSM 44701T), isolated from a smear-ripened cheese.</title>
        <authorList>
            <consortium name="US DOE Joint Genome Institute (JGI-PGF)"/>
            <person name="Walter F."/>
            <person name="Albersmeier A."/>
            <person name="Kalinowski J."/>
            <person name="Ruckert C."/>
        </authorList>
    </citation>
    <scope>NUCLEOTIDE SEQUENCE [LARGE SCALE GENOMIC DNA]</scope>
    <source>
        <strain evidence="3 4">NBRC 111766</strain>
    </source>
</reference>
<evidence type="ECO:0000313" key="4">
    <source>
        <dbReference type="Proteomes" id="UP001157355"/>
    </source>
</evidence>
<dbReference type="PANTHER" id="PTHR12126">
    <property type="entry name" value="NADH-UBIQUINONE OXIDOREDUCTASE 39 KDA SUBUNIT-RELATED"/>
    <property type="match status" value="1"/>
</dbReference>
<accession>A0AA37U7T1</accession>
<feature type="transmembrane region" description="Helical" evidence="1">
    <location>
        <begin position="383"/>
        <end position="405"/>
    </location>
</feature>
<dbReference type="Pfam" id="PF13460">
    <property type="entry name" value="NAD_binding_10"/>
    <property type="match status" value="1"/>
</dbReference>
<keyword evidence="1" id="KW-0812">Transmembrane</keyword>
<feature type="domain" description="NAD(P)-binding" evidence="2">
    <location>
        <begin position="17"/>
        <end position="136"/>
    </location>
</feature>
<evidence type="ECO:0000313" key="3">
    <source>
        <dbReference type="EMBL" id="GLS88914.1"/>
    </source>
</evidence>
<feature type="transmembrane region" description="Helical" evidence="1">
    <location>
        <begin position="354"/>
        <end position="374"/>
    </location>
</feature>
<evidence type="ECO:0000259" key="2">
    <source>
        <dbReference type="Pfam" id="PF13460"/>
    </source>
</evidence>
<keyword evidence="1" id="KW-0472">Membrane</keyword>
<dbReference type="Pfam" id="PF13781">
    <property type="entry name" value="DoxX_3"/>
    <property type="match status" value="1"/>
</dbReference>
<dbReference type="SUPFAM" id="SSF51735">
    <property type="entry name" value="NAD(P)-binding Rossmann-fold domains"/>
    <property type="match status" value="1"/>
</dbReference>
<keyword evidence="1" id="KW-1133">Transmembrane helix</keyword>
<organism evidence="3 4">
    <name type="scientific">Cypionkella aquatica</name>
    <dbReference type="NCBI Taxonomy" id="1756042"/>
    <lineage>
        <taxon>Bacteria</taxon>
        <taxon>Pseudomonadati</taxon>
        <taxon>Pseudomonadota</taxon>
        <taxon>Alphaproteobacteria</taxon>
        <taxon>Rhodobacterales</taxon>
        <taxon>Paracoccaceae</taxon>
        <taxon>Cypionkella</taxon>
    </lineage>
</organism>
<keyword evidence="4" id="KW-1185">Reference proteome</keyword>